<dbReference type="Gene3D" id="2.60.120.620">
    <property type="entry name" value="q2cbj1_9rhob like domain"/>
    <property type="match status" value="1"/>
</dbReference>
<dbReference type="AlphaFoldDB" id="A0A918LMJ6"/>
<evidence type="ECO:0008006" key="3">
    <source>
        <dbReference type="Google" id="ProtNLM"/>
    </source>
</evidence>
<reference evidence="1" key="1">
    <citation type="journal article" date="2014" name="Int. J. Syst. Evol. Microbiol.">
        <title>Complete genome sequence of Corynebacterium casei LMG S-19264T (=DSM 44701T), isolated from a smear-ripened cheese.</title>
        <authorList>
            <consortium name="US DOE Joint Genome Institute (JGI-PGF)"/>
            <person name="Walter F."/>
            <person name="Albersmeier A."/>
            <person name="Kalinowski J."/>
            <person name="Ruckert C."/>
        </authorList>
    </citation>
    <scope>NUCLEOTIDE SEQUENCE</scope>
    <source>
        <strain evidence="1">JCM 3172</strain>
    </source>
</reference>
<organism evidence="1 2">
    <name type="scientific">Streptomyces purpureus</name>
    <dbReference type="NCBI Taxonomy" id="1951"/>
    <lineage>
        <taxon>Bacteria</taxon>
        <taxon>Bacillati</taxon>
        <taxon>Actinomycetota</taxon>
        <taxon>Actinomycetes</taxon>
        <taxon>Kitasatosporales</taxon>
        <taxon>Streptomycetaceae</taxon>
        <taxon>Streptomyces</taxon>
    </lineage>
</organism>
<protein>
    <recommendedName>
        <fullName evidence="3">2OG-Fe dioxygenase family protein</fullName>
    </recommendedName>
</protein>
<proteinExistence type="predicted"/>
<dbReference type="GO" id="GO:0051213">
    <property type="term" value="F:dioxygenase activity"/>
    <property type="evidence" value="ECO:0007669"/>
    <property type="project" value="InterPro"/>
</dbReference>
<dbReference type="EMBL" id="BMQQ01000002">
    <property type="protein sequence ID" value="GGT19548.1"/>
    <property type="molecule type" value="Genomic_DNA"/>
</dbReference>
<dbReference type="InterPro" id="IPR018724">
    <property type="entry name" value="2OG-Fe_dioxygenase"/>
</dbReference>
<reference evidence="1" key="2">
    <citation type="submission" date="2020-09" db="EMBL/GenBank/DDBJ databases">
        <authorList>
            <person name="Sun Q."/>
            <person name="Ohkuma M."/>
        </authorList>
    </citation>
    <scope>NUCLEOTIDE SEQUENCE</scope>
    <source>
        <strain evidence="1">JCM 3172</strain>
    </source>
</reference>
<dbReference type="Pfam" id="PF10014">
    <property type="entry name" value="2OG-Fe_Oxy_2"/>
    <property type="match status" value="1"/>
</dbReference>
<dbReference type="Proteomes" id="UP000619486">
    <property type="component" value="Unassembled WGS sequence"/>
</dbReference>
<evidence type="ECO:0000313" key="2">
    <source>
        <dbReference type="Proteomes" id="UP000619486"/>
    </source>
</evidence>
<keyword evidence="2" id="KW-1185">Reference proteome</keyword>
<name>A0A918LMJ6_9ACTN</name>
<comment type="caution">
    <text evidence="1">The sequence shown here is derived from an EMBL/GenBank/DDBJ whole genome shotgun (WGS) entry which is preliminary data.</text>
</comment>
<accession>A0A918LMJ6</accession>
<sequence length="243" mass="27090">MITEKQTHDVALAAIKDLSHSGAHLVKHTDFSSLTGVSSDDWARFAENWEFLRRDPYMTDGGTYRHRRYGQFDIDVKTGDLTQLPHGPYRQEADVNKLHGGVDRVYEPLTESFVNDPALRNVLMGLAEVFTGVDGTRRWNVKVTPIRTTATKDQAGEPTPEGRHRDGVTFITSLMIRRTNVIGGESTVHADDGECLVTTTLSEPGDILLGDDRRTLHAVTTVRPENIEEPGHRDVLIMAFAAR</sequence>
<gene>
    <name evidence="1" type="ORF">GCM10014713_10730</name>
</gene>
<evidence type="ECO:0000313" key="1">
    <source>
        <dbReference type="EMBL" id="GGT19548.1"/>
    </source>
</evidence>
<dbReference type="RefSeq" id="WP_189200127.1">
    <property type="nucleotide sequence ID" value="NZ_BMQQ01000002.1"/>
</dbReference>